<feature type="transmembrane region" description="Helical" evidence="1">
    <location>
        <begin position="38"/>
        <end position="63"/>
    </location>
</feature>
<evidence type="ECO:0000256" key="1">
    <source>
        <dbReference type="SAM" id="Phobius"/>
    </source>
</evidence>
<dbReference type="Proteomes" id="UP000193560">
    <property type="component" value="Unassembled WGS sequence"/>
</dbReference>
<dbReference type="EMBL" id="MCGE01000020">
    <property type="protein sequence ID" value="ORZ11946.1"/>
    <property type="molecule type" value="Genomic_DNA"/>
</dbReference>
<proteinExistence type="predicted"/>
<gene>
    <name evidence="2" type="ORF">BCR42DRAFT_420934</name>
</gene>
<keyword evidence="1" id="KW-0812">Transmembrane</keyword>
<reference evidence="2 3" key="1">
    <citation type="submission" date="2016-07" db="EMBL/GenBank/DDBJ databases">
        <title>Pervasive Adenine N6-methylation of Active Genes in Fungi.</title>
        <authorList>
            <consortium name="DOE Joint Genome Institute"/>
            <person name="Mondo S.J."/>
            <person name="Dannebaum R.O."/>
            <person name="Kuo R.C."/>
            <person name="Labutti K."/>
            <person name="Haridas S."/>
            <person name="Kuo A."/>
            <person name="Salamov A."/>
            <person name="Ahrendt S.R."/>
            <person name="Lipzen A."/>
            <person name="Sullivan W."/>
            <person name="Andreopoulos W.B."/>
            <person name="Clum A."/>
            <person name="Lindquist E."/>
            <person name="Daum C."/>
            <person name="Ramamoorthy G.K."/>
            <person name="Gryganskyi A."/>
            <person name="Culley D."/>
            <person name="Magnuson J.K."/>
            <person name="James T.Y."/>
            <person name="O'Malley M.A."/>
            <person name="Stajich J.E."/>
            <person name="Spatafora J.W."/>
            <person name="Visel A."/>
            <person name="Grigoriev I.V."/>
        </authorList>
    </citation>
    <scope>NUCLEOTIDE SEQUENCE [LARGE SCALE GENOMIC DNA]</scope>
    <source>
        <strain evidence="2 3">NRRL 1336</strain>
    </source>
</reference>
<protein>
    <submittedName>
        <fullName evidence="2">Uncharacterized protein</fullName>
    </submittedName>
</protein>
<feature type="transmembrane region" description="Helical" evidence="1">
    <location>
        <begin position="70"/>
        <end position="93"/>
    </location>
</feature>
<keyword evidence="1" id="KW-1133">Transmembrane helix</keyword>
<comment type="caution">
    <text evidence="2">The sequence shown here is derived from an EMBL/GenBank/DDBJ whole genome shotgun (WGS) entry which is preliminary data.</text>
</comment>
<organism evidence="2 3">
    <name type="scientific">Absidia repens</name>
    <dbReference type="NCBI Taxonomy" id="90262"/>
    <lineage>
        <taxon>Eukaryota</taxon>
        <taxon>Fungi</taxon>
        <taxon>Fungi incertae sedis</taxon>
        <taxon>Mucoromycota</taxon>
        <taxon>Mucoromycotina</taxon>
        <taxon>Mucoromycetes</taxon>
        <taxon>Mucorales</taxon>
        <taxon>Cunninghamellaceae</taxon>
        <taxon>Absidia</taxon>
    </lineage>
</organism>
<accession>A0A1X2I942</accession>
<evidence type="ECO:0000313" key="2">
    <source>
        <dbReference type="EMBL" id="ORZ11946.1"/>
    </source>
</evidence>
<evidence type="ECO:0000313" key="3">
    <source>
        <dbReference type="Proteomes" id="UP000193560"/>
    </source>
</evidence>
<name>A0A1X2I942_9FUNG</name>
<keyword evidence="1" id="KW-0472">Membrane</keyword>
<sequence length="97" mass="11122">MMSGLTTEANLVWIGSRRALVNSHKSTAPTDMNHCRPLFAFFFFFNQLRTLHALLNIVGIALFESRMCMVWRFCSPFAESIVIISLYLGMYMLPKVV</sequence>
<dbReference type="AlphaFoldDB" id="A0A1X2I942"/>
<keyword evidence="3" id="KW-1185">Reference proteome</keyword>